<feature type="transmembrane region" description="Helical" evidence="6">
    <location>
        <begin position="389"/>
        <end position="417"/>
    </location>
</feature>
<dbReference type="InterPro" id="IPR012681">
    <property type="entry name" value="NCS1"/>
</dbReference>
<evidence type="ECO:0000256" key="2">
    <source>
        <dbReference type="ARBA" id="ARBA00008974"/>
    </source>
</evidence>
<accession>A0AAV1A0U1</accession>
<organism evidence="7 8">
    <name type="scientific">Vicia faba</name>
    <name type="common">Broad bean</name>
    <name type="synonym">Faba vulgaris</name>
    <dbReference type="NCBI Taxonomy" id="3906"/>
    <lineage>
        <taxon>Eukaryota</taxon>
        <taxon>Viridiplantae</taxon>
        <taxon>Streptophyta</taxon>
        <taxon>Embryophyta</taxon>
        <taxon>Tracheophyta</taxon>
        <taxon>Spermatophyta</taxon>
        <taxon>Magnoliopsida</taxon>
        <taxon>eudicotyledons</taxon>
        <taxon>Gunneridae</taxon>
        <taxon>Pentapetalae</taxon>
        <taxon>rosids</taxon>
        <taxon>fabids</taxon>
        <taxon>Fabales</taxon>
        <taxon>Fabaceae</taxon>
        <taxon>Papilionoideae</taxon>
        <taxon>50 kb inversion clade</taxon>
        <taxon>NPAAA clade</taxon>
        <taxon>Hologalegina</taxon>
        <taxon>IRL clade</taxon>
        <taxon>Fabeae</taxon>
        <taxon>Vicia</taxon>
    </lineage>
</organism>
<keyword evidence="5 6" id="KW-0472">Membrane</keyword>
<keyword evidence="8" id="KW-1185">Reference proteome</keyword>
<feature type="transmembrane region" description="Helical" evidence="6">
    <location>
        <begin position="539"/>
        <end position="558"/>
    </location>
</feature>
<dbReference type="EMBL" id="OX451738">
    <property type="protein sequence ID" value="CAI8602520.1"/>
    <property type="molecule type" value="Genomic_DNA"/>
</dbReference>
<keyword evidence="3 6" id="KW-0812">Transmembrane</keyword>
<reference evidence="7 8" key="1">
    <citation type="submission" date="2023-01" db="EMBL/GenBank/DDBJ databases">
        <authorList>
            <person name="Kreplak J."/>
        </authorList>
    </citation>
    <scope>NUCLEOTIDE SEQUENCE [LARGE SCALE GENOMIC DNA]</scope>
</reference>
<evidence type="ECO:0000256" key="5">
    <source>
        <dbReference type="ARBA" id="ARBA00023136"/>
    </source>
</evidence>
<feature type="transmembrane region" description="Helical" evidence="6">
    <location>
        <begin position="267"/>
        <end position="285"/>
    </location>
</feature>
<feature type="transmembrane region" description="Helical" evidence="6">
    <location>
        <begin position="498"/>
        <end position="519"/>
    </location>
</feature>
<dbReference type="PANTHER" id="PTHR30618:SF0">
    <property type="entry name" value="PURINE-URACIL PERMEASE NCS1"/>
    <property type="match status" value="1"/>
</dbReference>
<feature type="transmembrane region" description="Helical" evidence="6">
    <location>
        <begin position="452"/>
        <end position="477"/>
    </location>
</feature>
<comment type="similarity">
    <text evidence="2">Belongs to the purine-cytosine permease (2.A.39) family.</text>
</comment>
<sequence length="579" mass="63745">MSTTSLIIHLHHLPFHSTMNNMLLKSPSLTLHHHSTIPIQRPFYPSTILPFPSKLTKPFDASNMSLPMKCSNSSMNSTNMQPLKSIEFEPDPSLTNEDLKPTSPTQRTFSGLEISSLWVGLVVGVPSYYLAGSLVDLGMSWWQGISTVVLANIILLFPLILTGHAGTKYGISFPVLARSSFGIHGAHIPTLLRAFVGCGWYGIESWIGGEAIFILLPNSFKKITFLSNNLPWLGTSPLEFLCFMVFWVAQLAIVWRGVDGIRQLEKFSAPILIFLTSCLLIWSYVKAGGFNHLFSLSSRLTNSEFFAVFFPSLTANISFWATVALNIPDFTRYAKSQKDQVIGQIGLPIFMGLFTFVGLVVTSSTKVIFGEVISSPIQLLGRIGGFSTSVLAILGISLATITTNIAANVVAPANALMNLNPSWFTFRRGAFLTAILGIAFQPWRLLKSSESFVYTWLVGYSALMGPIGGIVLVDYYVVKKMELRISDLYTRSAFGEYYYSKGFNVDAIVALVVGILPVVPGFLQKVGVVSSIHDGFLVIYNNAWFISFFIGGFLYWILVSLRKKLGESDAIGTLLPDAK</sequence>
<proteinExistence type="inferred from homology"/>
<evidence type="ECO:0000256" key="4">
    <source>
        <dbReference type="ARBA" id="ARBA00022989"/>
    </source>
</evidence>
<dbReference type="Proteomes" id="UP001157006">
    <property type="component" value="Chromosome 3"/>
</dbReference>
<keyword evidence="4 6" id="KW-1133">Transmembrane helix</keyword>
<dbReference type="InterPro" id="IPR001248">
    <property type="entry name" value="Pur-cyt_permease"/>
</dbReference>
<dbReference type="Gene3D" id="1.10.4160.10">
    <property type="entry name" value="Hydantoin permease"/>
    <property type="match status" value="1"/>
</dbReference>
<evidence type="ECO:0000256" key="1">
    <source>
        <dbReference type="ARBA" id="ARBA00004141"/>
    </source>
</evidence>
<evidence type="ECO:0008006" key="9">
    <source>
        <dbReference type="Google" id="ProtNLM"/>
    </source>
</evidence>
<evidence type="ECO:0000313" key="7">
    <source>
        <dbReference type="EMBL" id="CAI8602520.1"/>
    </source>
</evidence>
<feature type="transmembrane region" description="Helical" evidence="6">
    <location>
        <begin position="141"/>
        <end position="161"/>
    </location>
</feature>
<dbReference type="GO" id="GO:0015205">
    <property type="term" value="F:nucleobase transmembrane transporter activity"/>
    <property type="evidence" value="ECO:0007669"/>
    <property type="project" value="TreeGrafter"/>
</dbReference>
<protein>
    <recommendedName>
        <fullName evidence="9">Purine-uracil permease NCS1</fullName>
    </recommendedName>
</protein>
<feature type="transmembrane region" description="Helical" evidence="6">
    <location>
        <begin position="109"/>
        <end position="129"/>
    </location>
</feature>
<feature type="transmembrane region" description="Helical" evidence="6">
    <location>
        <begin position="347"/>
        <end position="369"/>
    </location>
</feature>
<feature type="transmembrane region" description="Helical" evidence="6">
    <location>
        <begin position="429"/>
        <end position="446"/>
    </location>
</feature>
<dbReference type="PANTHER" id="PTHR30618">
    <property type="entry name" value="NCS1 FAMILY PURINE/PYRIMIDINE TRANSPORTER"/>
    <property type="match status" value="1"/>
</dbReference>
<dbReference type="NCBIfam" id="TIGR00800">
    <property type="entry name" value="ncs1"/>
    <property type="match status" value="1"/>
</dbReference>
<evidence type="ECO:0000256" key="3">
    <source>
        <dbReference type="ARBA" id="ARBA00022692"/>
    </source>
</evidence>
<name>A0AAV1A0U1_VICFA</name>
<comment type="subcellular location">
    <subcellularLocation>
        <location evidence="1">Membrane</location>
        <topology evidence="1">Multi-pass membrane protein</topology>
    </subcellularLocation>
</comment>
<evidence type="ECO:0000313" key="8">
    <source>
        <dbReference type="Proteomes" id="UP001157006"/>
    </source>
</evidence>
<dbReference type="Pfam" id="PF02133">
    <property type="entry name" value="Transp_cyt_pur"/>
    <property type="match status" value="1"/>
</dbReference>
<dbReference type="AlphaFoldDB" id="A0AAV1A0U1"/>
<gene>
    <name evidence="7" type="ORF">VFH_III044120</name>
</gene>
<dbReference type="GO" id="GO:0005886">
    <property type="term" value="C:plasma membrane"/>
    <property type="evidence" value="ECO:0007669"/>
    <property type="project" value="TreeGrafter"/>
</dbReference>
<feature type="transmembrane region" description="Helical" evidence="6">
    <location>
        <begin position="236"/>
        <end position="255"/>
    </location>
</feature>
<dbReference type="FunFam" id="1.10.4160.10:FF:000001">
    <property type="entry name" value="Uracil permease, putative"/>
    <property type="match status" value="1"/>
</dbReference>
<dbReference type="CDD" id="cd11485">
    <property type="entry name" value="SLC-NCS1sbd_YbbW-like"/>
    <property type="match status" value="1"/>
</dbReference>
<feature type="transmembrane region" description="Helical" evidence="6">
    <location>
        <begin position="305"/>
        <end position="327"/>
    </location>
</feature>
<feature type="transmembrane region" description="Helical" evidence="6">
    <location>
        <begin position="194"/>
        <end position="216"/>
    </location>
</feature>
<evidence type="ECO:0000256" key="6">
    <source>
        <dbReference type="SAM" id="Phobius"/>
    </source>
</evidence>
<dbReference type="InterPro" id="IPR045225">
    <property type="entry name" value="Uracil/uridine/allantoin_perm"/>
</dbReference>